<evidence type="ECO:0000313" key="2">
    <source>
        <dbReference type="EMBL" id="GGZ81795.1"/>
    </source>
</evidence>
<feature type="transmembrane region" description="Helical" evidence="1">
    <location>
        <begin position="39"/>
        <end position="59"/>
    </location>
</feature>
<evidence type="ECO:0008006" key="4">
    <source>
        <dbReference type="Google" id="ProtNLM"/>
    </source>
</evidence>
<sequence length="212" mass="24262">MRVLPTGLTCGRAGSRVNESDEPPEWPEWRAEMSTSTLIAVIVVAAVVVIALTALLWTLSRRRHLRERFGPEYERTVEDEGGRMAAERELRARESRHDELEIKELPAERRHQYAEEWSGVQQRFVDRPEGSVAEADELVTRLMGERGYPTDGYRGQLRDLSVEHGHTLEQYRAAHAVKVRSGEGQVTTEELRGAMVHYRALFEELLGDQRSR</sequence>
<proteinExistence type="predicted"/>
<dbReference type="AlphaFoldDB" id="A0A918R1V4"/>
<accession>A0A918R1V4</accession>
<comment type="caution">
    <text evidence="2">The sequence shown here is derived from an EMBL/GenBank/DDBJ whole genome shotgun (WGS) entry which is preliminary data.</text>
</comment>
<keyword evidence="1" id="KW-1133">Transmembrane helix</keyword>
<dbReference type="EMBL" id="BMVX01000019">
    <property type="protein sequence ID" value="GGZ81795.1"/>
    <property type="molecule type" value="Genomic_DNA"/>
</dbReference>
<evidence type="ECO:0000313" key="3">
    <source>
        <dbReference type="Proteomes" id="UP000634660"/>
    </source>
</evidence>
<keyword evidence="1" id="KW-0812">Transmembrane</keyword>
<keyword evidence="1" id="KW-0472">Membrane</keyword>
<reference evidence="2" key="1">
    <citation type="journal article" date="2014" name="Int. J. Syst. Evol. Microbiol.">
        <title>Complete genome sequence of Corynebacterium casei LMG S-19264T (=DSM 44701T), isolated from a smear-ripened cheese.</title>
        <authorList>
            <consortium name="US DOE Joint Genome Institute (JGI-PGF)"/>
            <person name="Walter F."/>
            <person name="Albersmeier A."/>
            <person name="Kalinowski J."/>
            <person name="Ruckert C."/>
        </authorList>
    </citation>
    <scope>NUCLEOTIDE SEQUENCE</scope>
    <source>
        <strain evidence="2">JCM 4834</strain>
    </source>
</reference>
<organism evidence="2 3">
    <name type="scientific">Streptomyces subrutilus</name>
    <dbReference type="NCBI Taxonomy" id="36818"/>
    <lineage>
        <taxon>Bacteria</taxon>
        <taxon>Bacillati</taxon>
        <taxon>Actinomycetota</taxon>
        <taxon>Actinomycetes</taxon>
        <taxon>Kitasatosporales</taxon>
        <taxon>Streptomycetaceae</taxon>
        <taxon>Streptomyces</taxon>
    </lineage>
</organism>
<dbReference type="Proteomes" id="UP000634660">
    <property type="component" value="Unassembled WGS sequence"/>
</dbReference>
<evidence type="ECO:0000256" key="1">
    <source>
        <dbReference type="SAM" id="Phobius"/>
    </source>
</evidence>
<name>A0A918R1V4_9ACTN</name>
<protein>
    <recommendedName>
        <fullName evidence="4">Secreted protein</fullName>
    </recommendedName>
</protein>
<reference evidence="2" key="2">
    <citation type="submission" date="2020-09" db="EMBL/GenBank/DDBJ databases">
        <authorList>
            <person name="Sun Q."/>
            <person name="Ohkuma M."/>
        </authorList>
    </citation>
    <scope>NUCLEOTIDE SEQUENCE</scope>
    <source>
        <strain evidence="2">JCM 4834</strain>
    </source>
</reference>
<gene>
    <name evidence="2" type="ORF">GCM10010371_46760</name>
</gene>